<comment type="caution">
    <text evidence="2">The sequence shown here is derived from an EMBL/GenBank/DDBJ whole genome shotgun (WGS) entry which is preliminary data.</text>
</comment>
<evidence type="ECO:0000313" key="3">
    <source>
        <dbReference type="Proteomes" id="UP000028828"/>
    </source>
</evidence>
<organism evidence="2 3">
    <name type="scientific">Toxoplasma gondii p89</name>
    <dbReference type="NCBI Taxonomy" id="943119"/>
    <lineage>
        <taxon>Eukaryota</taxon>
        <taxon>Sar</taxon>
        <taxon>Alveolata</taxon>
        <taxon>Apicomplexa</taxon>
        <taxon>Conoidasida</taxon>
        <taxon>Coccidia</taxon>
        <taxon>Eucoccidiorida</taxon>
        <taxon>Eimeriorina</taxon>
        <taxon>Sarcocystidae</taxon>
        <taxon>Toxoplasma</taxon>
    </lineage>
</organism>
<dbReference type="AlphaFoldDB" id="A0A086KCE1"/>
<sequence length="262" mass="28966">MEFPAFRSPEWMASSFAPASPAASSSASLAAAAAGELQAAEGKPGGTTEGAASPTFAPLVPPAFCFRDFEPVPAYLASFPTAGLYVQRVQQVKWTIKRALFRQSLFKIQNVEVLEMKRCRQPRRLVASEIQFDAERDRRVRLSGAAPLAASSATQTSSPSADASARAVSAAETPAGASAASPSSVTERLRRWRRENHRDEETLREEIWKVDRCGSLRDYRIIVSRDRATKDFFTVSVQPVAWSDWLRQKYFNFVDKTVQAEE</sequence>
<proteinExistence type="predicted"/>
<dbReference type="VEuPathDB" id="ToxoDB:TGP89_227890"/>
<accession>A0A086KCE1</accession>
<feature type="region of interest" description="Disordered" evidence="1">
    <location>
        <begin position="146"/>
        <end position="188"/>
    </location>
</feature>
<dbReference type="EMBL" id="AEYI02001055">
    <property type="protein sequence ID" value="KFG42059.1"/>
    <property type="molecule type" value="Genomic_DNA"/>
</dbReference>
<evidence type="ECO:0000256" key="1">
    <source>
        <dbReference type="SAM" id="MobiDB-lite"/>
    </source>
</evidence>
<reference evidence="2 3" key="1">
    <citation type="submission" date="2014-03" db="EMBL/GenBank/DDBJ databases">
        <authorList>
            <person name="Sibley D."/>
            <person name="Venepally P."/>
            <person name="Karamycheva S."/>
            <person name="Hadjithomas M."/>
            <person name="Khan A."/>
            <person name="Brunk B."/>
            <person name="Roos D."/>
            <person name="Caler E."/>
            <person name="Lorenzi H."/>
        </authorList>
    </citation>
    <scope>NUCLEOTIDE SEQUENCE [LARGE SCALE GENOMIC DNA]</scope>
    <source>
        <strain evidence="3">p89</strain>
    </source>
</reference>
<dbReference type="OrthoDB" id="361325at2759"/>
<name>A0A086KCE1_TOXGO</name>
<gene>
    <name evidence="2" type="ORF">TGP89_227890</name>
</gene>
<evidence type="ECO:0000313" key="2">
    <source>
        <dbReference type="EMBL" id="KFG42059.1"/>
    </source>
</evidence>
<dbReference type="Proteomes" id="UP000028828">
    <property type="component" value="Unassembled WGS sequence"/>
</dbReference>
<feature type="compositionally biased region" description="Low complexity" evidence="1">
    <location>
        <begin position="146"/>
        <end position="186"/>
    </location>
</feature>
<protein>
    <submittedName>
        <fullName evidence="2">Uncharacterized protein</fullName>
    </submittedName>
</protein>